<evidence type="ECO:0000256" key="5">
    <source>
        <dbReference type="ARBA" id="ARBA00022741"/>
    </source>
</evidence>
<dbReference type="SUPFAM" id="SSF53098">
    <property type="entry name" value="Ribonuclease H-like"/>
    <property type="match status" value="1"/>
</dbReference>
<comment type="caution">
    <text evidence="14">The sequence shown here is derived from an EMBL/GenBank/DDBJ whole genome shotgun (WGS) entry which is preliminary data.</text>
</comment>
<dbReference type="Gene3D" id="3.40.50.300">
    <property type="entry name" value="P-loop containing nucleotide triphosphate hydrolases"/>
    <property type="match status" value="2"/>
</dbReference>
<dbReference type="InterPro" id="IPR003593">
    <property type="entry name" value="AAA+_ATPase"/>
</dbReference>
<gene>
    <name evidence="14" type="ORF">As57867_011975</name>
</gene>
<dbReference type="InterPro" id="IPR047187">
    <property type="entry name" value="SF1_C_Upf1"/>
</dbReference>
<feature type="region of interest" description="Disordered" evidence="12">
    <location>
        <begin position="357"/>
        <end position="377"/>
    </location>
</feature>
<dbReference type="Pfam" id="PF21634">
    <property type="entry name" value="MOV-10_beta-barrel"/>
    <property type="match status" value="1"/>
</dbReference>
<dbReference type="PANTHER" id="PTHR45418">
    <property type="entry name" value="CANCER/TESTIS ANTIGEN 55"/>
    <property type="match status" value="1"/>
</dbReference>
<evidence type="ECO:0000256" key="12">
    <source>
        <dbReference type="SAM" id="MobiDB-lite"/>
    </source>
</evidence>
<dbReference type="Pfam" id="PF01612">
    <property type="entry name" value="DNA_pol_A_exo1"/>
    <property type="match status" value="1"/>
</dbReference>
<dbReference type="EC" id="3.6.4.13" evidence="3"/>
<evidence type="ECO:0000256" key="7">
    <source>
        <dbReference type="ARBA" id="ARBA00022806"/>
    </source>
</evidence>
<dbReference type="Pfam" id="PF13087">
    <property type="entry name" value="AAA_12"/>
    <property type="match status" value="1"/>
</dbReference>
<dbReference type="GO" id="GO:0008408">
    <property type="term" value="F:3'-5' exonuclease activity"/>
    <property type="evidence" value="ECO:0007669"/>
    <property type="project" value="InterPro"/>
</dbReference>
<name>A0A6A4YMD1_9STRA</name>
<feature type="non-terminal residue" evidence="14">
    <location>
        <position position="1312"/>
    </location>
</feature>
<dbReference type="GO" id="GO:0003678">
    <property type="term" value="F:DNA helicase activity"/>
    <property type="evidence" value="ECO:0007669"/>
    <property type="project" value="UniProtKB-EC"/>
</dbReference>
<comment type="similarity">
    <text evidence="2">Belongs to the DNA2/NAM7 helicase family. SDE3 subfamily.</text>
</comment>
<proteinExistence type="inferred from homology"/>
<dbReference type="SMART" id="SM00487">
    <property type="entry name" value="DEXDc"/>
    <property type="match status" value="1"/>
</dbReference>
<keyword evidence="6" id="KW-0378">Hydrolase</keyword>
<dbReference type="GO" id="GO:0003723">
    <property type="term" value="F:RNA binding"/>
    <property type="evidence" value="ECO:0007669"/>
    <property type="project" value="InterPro"/>
</dbReference>
<evidence type="ECO:0000259" key="13">
    <source>
        <dbReference type="PROSITE" id="PS51192"/>
    </source>
</evidence>
<dbReference type="GO" id="GO:0005737">
    <property type="term" value="C:cytoplasm"/>
    <property type="evidence" value="ECO:0007669"/>
    <property type="project" value="UniProtKB-SubCell"/>
</dbReference>
<dbReference type="Pfam" id="PF13086">
    <property type="entry name" value="AAA_11"/>
    <property type="match status" value="2"/>
</dbReference>
<keyword evidence="8" id="KW-0067">ATP-binding</keyword>
<dbReference type="GO" id="GO:0031047">
    <property type="term" value="P:regulatory ncRNA-mediated gene silencing"/>
    <property type="evidence" value="ECO:0007669"/>
    <property type="project" value="UniProtKB-KW"/>
</dbReference>
<evidence type="ECO:0000256" key="6">
    <source>
        <dbReference type="ARBA" id="ARBA00022801"/>
    </source>
</evidence>
<organism evidence="14">
    <name type="scientific">Aphanomyces stellatus</name>
    <dbReference type="NCBI Taxonomy" id="120398"/>
    <lineage>
        <taxon>Eukaryota</taxon>
        <taxon>Sar</taxon>
        <taxon>Stramenopiles</taxon>
        <taxon>Oomycota</taxon>
        <taxon>Saprolegniomycetes</taxon>
        <taxon>Saprolegniales</taxon>
        <taxon>Verrucalvaceae</taxon>
        <taxon>Aphanomyces</taxon>
    </lineage>
</organism>
<dbReference type="InterPro" id="IPR002562">
    <property type="entry name" value="3'-5'_exonuclease_dom"/>
</dbReference>
<feature type="domain" description="Helicase ATP-binding" evidence="13">
    <location>
        <begin position="909"/>
        <end position="1082"/>
    </location>
</feature>
<dbReference type="OrthoDB" id="6513042at2759"/>
<evidence type="ECO:0000256" key="4">
    <source>
        <dbReference type="ARBA" id="ARBA00022490"/>
    </source>
</evidence>
<dbReference type="InterPro" id="IPR049080">
    <property type="entry name" value="MOV-10-like_beta-barrel"/>
</dbReference>
<dbReference type="SMART" id="SM00382">
    <property type="entry name" value="AAA"/>
    <property type="match status" value="1"/>
</dbReference>
<dbReference type="SMART" id="SM00474">
    <property type="entry name" value="35EXOc"/>
    <property type="match status" value="1"/>
</dbReference>
<keyword evidence="5" id="KW-0547">Nucleotide-binding</keyword>
<dbReference type="InterPro" id="IPR026122">
    <property type="entry name" value="MOV-10/SDE3_DEXXQ/H-box"/>
</dbReference>
<keyword evidence="9" id="KW-0943">RNA-mediated gene silencing</keyword>
<evidence type="ECO:0000256" key="8">
    <source>
        <dbReference type="ARBA" id="ARBA00022840"/>
    </source>
</evidence>
<protein>
    <recommendedName>
        <fullName evidence="3">RNA helicase</fullName>
        <ecNumber evidence="3">3.6.4.13</ecNumber>
    </recommendedName>
</protein>
<evidence type="ECO:0000256" key="2">
    <source>
        <dbReference type="ARBA" id="ARBA00005601"/>
    </source>
</evidence>
<dbReference type="InterPro" id="IPR041677">
    <property type="entry name" value="DNA2/NAM7_AAA_11"/>
</dbReference>
<dbReference type="InterPro" id="IPR027417">
    <property type="entry name" value="P-loop_NTPase"/>
</dbReference>
<dbReference type="EMBL" id="VJMH01005335">
    <property type="protein sequence ID" value="KAF0697283.1"/>
    <property type="molecule type" value="Genomic_DNA"/>
</dbReference>
<evidence type="ECO:0000256" key="3">
    <source>
        <dbReference type="ARBA" id="ARBA00012552"/>
    </source>
</evidence>
<dbReference type="GO" id="GO:0006139">
    <property type="term" value="P:nucleobase-containing compound metabolic process"/>
    <property type="evidence" value="ECO:0007669"/>
    <property type="project" value="InterPro"/>
</dbReference>
<dbReference type="InterPro" id="IPR036397">
    <property type="entry name" value="RNaseH_sf"/>
</dbReference>
<dbReference type="SUPFAM" id="SSF52540">
    <property type="entry name" value="P-loop containing nucleoside triphosphate hydrolases"/>
    <property type="match status" value="1"/>
</dbReference>
<keyword evidence="4" id="KW-0963">Cytoplasm</keyword>
<dbReference type="GO" id="GO:0005524">
    <property type="term" value="F:ATP binding"/>
    <property type="evidence" value="ECO:0007669"/>
    <property type="project" value="UniProtKB-KW"/>
</dbReference>
<evidence type="ECO:0000256" key="9">
    <source>
        <dbReference type="ARBA" id="ARBA00023158"/>
    </source>
</evidence>
<dbReference type="InterPro" id="IPR014001">
    <property type="entry name" value="Helicase_ATP-bd"/>
</dbReference>
<comment type="subcellular location">
    <subcellularLocation>
        <location evidence="1">Cytoplasm</location>
    </subcellularLocation>
</comment>
<dbReference type="CDD" id="cd18808">
    <property type="entry name" value="SF1_C_Upf1"/>
    <property type="match status" value="1"/>
</dbReference>
<dbReference type="InterPro" id="IPR012337">
    <property type="entry name" value="RNaseH-like_sf"/>
</dbReference>
<dbReference type="GO" id="GO:0032574">
    <property type="term" value="F:5'-3' RNA helicase activity"/>
    <property type="evidence" value="ECO:0007669"/>
    <property type="project" value="InterPro"/>
</dbReference>
<feature type="compositionally biased region" description="Pro residues" evidence="12">
    <location>
        <begin position="364"/>
        <end position="374"/>
    </location>
</feature>
<dbReference type="PROSITE" id="PS51192">
    <property type="entry name" value="HELICASE_ATP_BIND_1"/>
    <property type="match status" value="1"/>
</dbReference>
<dbReference type="CDD" id="cd18038">
    <property type="entry name" value="DEXXQc_Helz-like"/>
    <property type="match status" value="1"/>
</dbReference>
<dbReference type="InterPro" id="IPR041679">
    <property type="entry name" value="DNA2/NAM7-like_C"/>
</dbReference>
<comment type="catalytic activity">
    <reaction evidence="10">
        <text>ATP + H2O = ADP + phosphate + H(+)</text>
        <dbReference type="Rhea" id="RHEA:13065"/>
        <dbReference type="ChEBI" id="CHEBI:15377"/>
        <dbReference type="ChEBI" id="CHEBI:15378"/>
        <dbReference type="ChEBI" id="CHEBI:30616"/>
        <dbReference type="ChEBI" id="CHEBI:43474"/>
        <dbReference type="ChEBI" id="CHEBI:456216"/>
        <dbReference type="EC" id="3.6.4.13"/>
    </reaction>
</comment>
<keyword evidence="7" id="KW-0347">Helicase</keyword>
<accession>A0A6A4YMD1</accession>
<comment type="catalytic activity">
    <reaction evidence="11">
        <text>ATP + H2O = ADP + phosphate + H(+)</text>
        <dbReference type="Rhea" id="RHEA:13065"/>
        <dbReference type="ChEBI" id="CHEBI:15377"/>
        <dbReference type="ChEBI" id="CHEBI:15378"/>
        <dbReference type="ChEBI" id="CHEBI:30616"/>
        <dbReference type="ChEBI" id="CHEBI:43474"/>
        <dbReference type="ChEBI" id="CHEBI:456216"/>
        <dbReference type="EC" id="3.6.4.12"/>
    </reaction>
    <physiologicalReaction direction="left-to-right" evidence="11">
        <dbReference type="Rhea" id="RHEA:13066"/>
    </physiologicalReaction>
</comment>
<evidence type="ECO:0000256" key="10">
    <source>
        <dbReference type="ARBA" id="ARBA00047984"/>
    </source>
</evidence>
<evidence type="ECO:0000256" key="1">
    <source>
        <dbReference type="ARBA" id="ARBA00004496"/>
    </source>
</evidence>
<evidence type="ECO:0000313" key="14">
    <source>
        <dbReference type="EMBL" id="KAF0697283.1"/>
    </source>
</evidence>
<dbReference type="PANTHER" id="PTHR45418:SF1">
    <property type="entry name" value="CANCER_TESTIS ANTIGEN 55"/>
    <property type="match status" value="1"/>
</dbReference>
<dbReference type="Gene3D" id="3.30.420.10">
    <property type="entry name" value="Ribonuclease H-like superfamily/Ribonuclease H"/>
    <property type="match status" value="1"/>
</dbReference>
<sequence length="1312" mass="143055">MSTVGACLTALGLYARQLHGLITSSDVEAFFSRNKASKKHRAVVDAHDGIESFLSLHGAAAKPFALAYVDECIIFAQTDAALRALEDAAVSSSLPLVLGVFRKKHPQFGFLWSNSAIVSCGKFIEMHGKRATGTLEWDTCKTQPTVRFVHATVVASQVVPPLKFELVTTLARAKGIFRALSSSPVLYADLEGDLGPNGRISLLQIAGDASMVYLMDIYQCPDILGDFEIATILKSALVVLHDARSDCTGLSGQFNIQLPRVFDTQVAHQLLTKSPRNKLAGLNEILKKYANVTNTLKDHVQRWGVWDHRPLSQNLLEYAAQDVQHLPAAFAAMRAAMSPAMFTDCLEESKDRWVKRAGLSNMPPSSPSSSPPPSSEDVKSILTQLSAFLETQGGMLRLSEMLKFYTLHPTARATLKPTVKRCVDDFGGDVSPMGIRVSADKLTLELFQTGPLMDIPTCLELLSAFIRSKGGALDGSGLAAFYTQHPATKALMKPSKHATAKAFLEQHGSSITPAIVYRNSKWCLDTVQPLPSAKKLFKKHGATLMANKFGVTIANDGAFKHVVDTNTPTVQRYTVRNGSAAPVTLQRWFQIDTTSTTSTKTKLPFTCQVIAGGKVILTPHGGHTSLACTFRAPHAGRYKTLLVLEFKNPTHNGVFYIGQAVDKVDCVDPATDAGIRAAIADLPSTKPKRIWKKKLDFALPSASDKGRGGGSPFEIPLDSYNLPKLALLPPINPAAPLTFSTYAPRYRGLLHREEHELMRQQTEFDMNHARLSFKTPVLYELDVPGLSEGRPSLMAGDKIWLARDNKTFQGTITQVRLDCIYIATPPSFQHVFRTSPAFNVRFILSRTLMRLQHQGLASLNLATHVPILFPTASSSMLVPTTSSPLSFSRPVNPEQERAVRAIVGLVTHQPKQLHHPPYLLFGPPGTGKTVTLTQAIVQLRRVKPTAKVLVCAPSNAAADNVVLRLADAIAPGALLRAMAYSRRAKDTPPEVLPYAWQNDDGGFRSIDNAADIASVSVVVSTIASAAKLFNNGVQPGWFDLIAVDEAAQASEPEVVAVLGPLATPNTTIVLAGDPMQLGPVIKSNTALTLGLDVSLMARLIGLPVYAPKLASHKTKLLRNYRSHGDILSVPNELFYEGELTPHAPPRVTHNLVGWRRLPNPDVPLVFHGVIGAEAQDRDSPSWYNPFEVATVLQYVAWLVADKGVEFTDIGIITPYAKQRAKLQQAIATRQWKGIVVGSVEQFQGGERRVILVSTVRSSSDFFDDDAKFNLGFVAHPKRFNVAITRAQALLIVVGNPDVLETSEIWRAFLEHC</sequence>
<reference evidence="14" key="1">
    <citation type="submission" date="2019-06" db="EMBL/GenBank/DDBJ databases">
        <title>Genomics analysis of Aphanomyces spp. identifies a new class of oomycete effector associated with host adaptation.</title>
        <authorList>
            <person name="Gaulin E."/>
        </authorList>
    </citation>
    <scope>NUCLEOTIDE SEQUENCE</scope>
    <source>
        <strain evidence="14">CBS 578.67</strain>
    </source>
</reference>
<evidence type="ECO:0000256" key="11">
    <source>
        <dbReference type="ARBA" id="ARBA00048432"/>
    </source>
</evidence>